<evidence type="ECO:0000259" key="3">
    <source>
        <dbReference type="Pfam" id="PF10531"/>
    </source>
</evidence>
<organism evidence="4 5">
    <name type="scientific">Sphingobium jiangsuense</name>
    <dbReference type="NCBI Taxonomy" id="870476"/>
    <lineage>
        <taxon>Bacteria</taxon>
        <taxon>Pseudomonadati</taxon>
        <taxon>Pseudomonadota</taxon>
        <taxon>Alphaproteobacteria</taxon>
        <taxon>Sphingomonadales</taxon>
        <taxon>Sphingomonadaceae</taxon>
        <taxon>Sphingobium</taxon>
    </lineage>
</organism>
<evidence type="ECO:0000259" key="2">
    <source>
        <dbReference type="Pfam" id="PF02563"/>
    </source>
</evidence>
<dbReference type="InterPro" id="IPR003715">
    <property type="entry name" value="Poly_export_N"/>
</dbReference>
<gene>
    <name evidence="4" type="ORF">GGR43_000528</name>
</gene>
<evidence type="ECO:0000313" key="4">
    <source>
        <dbReference type="EMBL" id="MBB3924827.1"/>
    </source>
</evidence>
<feature type="domain" description="Polysaccharide export protein N-terminal" evidence="2">
    <location>
        <begin position="15"/>
        <end position="88"/>
    </location>
</feature>
<dbReference type="PANTHER" id="PTHR33619:SF3">
    <property type="entry name" value="POLYSACCHARIDE EXPORT PROTEIN GFCE-RELATED"/>
    <property type="match status" value="1"/>
</dbReference>
<dbReference type="InterPro" id="IPR049712">
    <property type="entry name" value="Poly_export"/>
</dbReference>
<keyword evidence="5" id="KW-1185">Reference proteome</keyword>
<dbReference type="AlphaFoldDB" id="A0A7W6BH79"/>
<dbReference type="Gene3D" id="3.10.560.10">
    <property type="entry name" value="Outer membrane lipoprotein wza domain like"/>
    <property type="match status" value="1"/>
</dbReference>
<dbReference type="Pfam" id="PF02563">
    <property type="entry name" value="Poly_export"/>
    <property type="match status" value="1"/>
</dbReference>
<evidence type="ECO:0000256" key="1">
    <source>
        <dbReference type="ARBA" id="ARBA00022729"/>
    </source>
</evidence>
<dbReference type="PANTHER" id="PTHR33619">
    <property type="entry name" value="POLYSACCHARIDE EXPORT PROTEIN GFCE-RELATED"/>
    <property type="match status" value="1"/>
</dbReference>
<accession>A0A7W6BH79</accession>
<dbReference type="GO" id="GO:0015159">
    <property type="term" value="F:polysaccharide transmembrane transporter activity"/>
    <property type="evidence" value="ECO:0007669"/>
    <property type="project" value="InterPro"/>
</dbReference>
<dbReference type="Proteomes" id="UP000571950">
    <property type="component" value="Unassembled WGS sequence"/>
</dbReference>
<proteinExistence type="predicted"/>
<dbReference type="Pfam" id="PF10531">
    <property type="entry name" value="SLBB"/>
    <property type="match status" value="1"/>
</dbReference>
<dbReference type="RefSeq" id="WP_246343297.1">
    <property type="nucleotide sequence ID" value="NZ_BSPS01000043.1"/>
</dbReference>
<reference evidence="4 5" key="1">
    <citation type="submission" date="2020-08" db="EMBL/GenBank/DDBJ databases">
        <title>Genomic Encyclopedia of Type Strains, Phase IV (KMG-IV): sequencing the most valuable type-strain genomes for metagenomic binning, comparative biology and taxonomic classification.</title>
        <authorList>
            <person name="Goeker M."/>
        </authorList>
    </citation>
    <scope>NUCLEOTIDE SEQUENCE [LARGE SCALE GENOMIC DNA]</scope>
    <source>
        <strain evidence="4 5">DSM 26189</strain>
    </source>
</reference>
<dbReference type="EMBL" id="JACIDT010000002">
    <property type="protein sequence ID" value="MBB3924827.1"/>
    <property type="molecule type" value="Genomic_DNA"/>
</dbReference>
<name>A0A7W6BH79_9SPHN</name>
<keyword evidence="1" id="KW-0732">Signal</keyword>
<dbReference type="InterPro" id="IPR019554">
    <property type="entry name" value="Soluble_ligand-bd"/>
</dbReference>
<sequence>MSVSGPRYTAEISGPEEYKLGAGDKVRLTVYNEPTLSGEFSVSSSGVLSFPLIGDIAADNRTTQDIATETQTKLADGYLRDPKVNIEVVSYRPFFILGEVKSPGQYPYASGMTVLNAIATAQGFSPRAERKVAYIRRSGAAVEESFRLTPDLRVWPGDTIRVGERYF</sequence>
<evidence type="ECO:0000313" key="5">
    <source>
        <dbReference type="Proteomes" id="UP000571950"/>
    </source>
</evidence>
<feature type="domain" description="Soluble ligand binding" evidence="3">
    <location>
        <begin position="94"/>
        <end position="137"/>
    </location>
</feature>
<protein>
    <submittedName>
        <fullName evidence="4">Polysaccharide export outer membrane protein</fullName>
    </submittedName>
</protein>
<comment type="caution">
    <text evidence="4">The sequence shown here is derived from an EMBL/GenBank/DDBJ whole genome shotgun (WGS) entry which is preliminary data.</text>
</comment>